<sequence length="65" mass="7136">MPCRRRRAERAARAVALRVCESTNRARAIPDSPRAAAPVKARATSAHAGRRRIAQAARDATPYVR</sequence>
<proteinExistence type="predicted"/>
<comment type="caution">
    <text evidence="2">The sequence shown here is derived from an EMBL/GenBank/DDBJ whole genome shotgun (WGS) entry which is preliminary data.</text>
</comment>
<organism evidence="2 3">
    <name type="scientific">Burkholderia thailandensis</name>
    <dbReference type="NCBI Taxonomy" id="57975"/>
    <lineage>
        <taxon>Bacteria</taxon>
        <taxon>Pseudomonadati</taxon>
        <taxon>Pseudomonadota</taxon>
        <taxon>Betaproteobacteria</taxon>
        <taxon>Burkholderiales</taxon>
        <taxon>Burkholderiaceae</taxon>
        <taxon>Burkholderia</taxon>
        <taxon>pseudomallei group</taxon>
    </lineage>
</organism>
<protein>
    <submittedName>
        <fullName evidence="2">Uncharacterized protein</fullName>
    </submittedName>
</protein>
<dbReference type="KEGG" id="btha:DR62_06040"/>
<feature type="region of interest" description="Disordered" evidence="1">
    <location>
        <begin position="31"/>
        <end position="65"/>
    </location>
</feature>
<dbReference type="AlphaFoldDB" id="A0AAW9CZI8"/>
<dbReference type="EMBL" id="QXCT01000002">
    <property type="protein sequence ID" value="MDW9255937.1"/>
    <property type="molecule type" value="Genomic_DNA"/>
</dbReference>
<gene>
    <name evidence="2" type="ORF">C7S16_3767</name>
</gene>
<name>A0AAW9CZI8_BURTH</name>
<evidence type="ECO:0000256" key="1">
    <source>
        <dbReference type="SAM" id="MobiDB-lite"/>
    </source>
</evidence>
<evidence type="ECO:0000313" key="2">
    <source>
        <dbReference type="EMBL" id="MDW9255937.1"/>
    </source>
</evidence>
<evidence type="ECO:0000313" key="3">
    <source>
        <dbReference type="Proteomes" id="UP001272137"/>
    </source>
</evidence>
<dbReference type="Proteomes" id="UP001272137">
    <property type="component" value="Unassembled WGS sequence"/>
</dbReference>
<reference evidence="2" key="1">
    <citation type="submission" date="2018-08" db="EMBL/GenBank/DDBJ databases">
        <title>Identification of Burkholderia cepacia strains that express a Burkholderia pseudomallei-like capsular polysaccharide.</title>
        <authorList>
            <person name="Burtnick M.N."/>
            <person name="Vongsouvath M."/>
            <person name="Newton P."/>
            <person name="Wuthiekanun V."/>
            <person name="Limmathurotsakul D."/>
            <person name="Brett P.J."/>
            <person name="Chantratita N."/>
            <person name="Dance D.A."/>
        </authorList>
    </citation>
    <scope>NUCLEOTIDE SEQUENCE</scope>
    <source>
        <strain evidence="2">SBXCC001</strain>
    </source>
</reference>
<accession>A0AAW9CZI8</accession>